<name>A0A931I0E1_9HYPH</name>
<dbReference type="RefSeq" id="WP_197310910.1">
    <property type="nucleotide sequence ID" value="NZ_JADZLT010000049.1"/>
</dbReference>
<dbReference type="AlphaFoldDB" id="A0A931I0E1"/>
<keyword evidence="3" id="KW-1185">Reference proteome</keyword>
<organism evidence="2 3">
    <name type="scientific">Methylobrevis albus</name>
    <dbReference type="NCBI Taxonomy" id="2793297"/>
    <lineage>
        <taxon>Bacteria</taxon>
        <taxon>Pseudomonadati</taxon>
        <taxon>Pseudomonadota</taxon>
        <taxon>Alphaproteobacteria</taxon>
        <taxon>Hyphomicrobiales</taxon>
        <taxon>Pleomorphomonadaceae</taxon>
        <taxon>Methylobrevis</taxon>
    </lineage>
</organism>
<evidence type="ECO:0000313" key="3">
    <source>
        <dbReference type="Proteomes" id="UP000631694"/>
    </source>
</evidence>
<evidence type="ECO:0000313" key="2">
    <source>
        <dbReference type="EMBL" id="MBH0237840.1"/>
    </source>
</evidence>
<proteinExistence type="predicted"/>
<gene>
    <name evidence="2" type="ORF">I5731_08410</name>
</gene>
<dbReference type="EMBL" id="JADZLT010000049">
    <property type="protein sequence ID" value="MBH0237840.1"/>
    <property type="molecule type" value="Genomic_DNA"/>
</dbReference>
<reference evidence="2" key="1">
    <citation type="submission" date="2020-12" db="EMBL/GenBank/DDBJ databases">
        <title>Methylobrevis albus sp. nov., isolated from fresh water lack sediment.</title>
        <authorList>
            <person name="Zou Q."/>
        </authorList>
    </citation>
    <scope>NUCLEOTIDE SEQUENCE</scope>
    <source>
        <strain evidence="2">L22</strain>
    </source>
</reference>
<accession>A0A931I0E1</accession>
<feature type="compositionally biased region" description="Low complexity" evidence="1">
    <location>
        <begin position="76"/>
        <end position="93"/>
    </location>
</feature>
<evidence type="ECO:0000256" key="1">
    <source>
        <dbReference type="SAM" id="MobiDB-lite"/>
    </source>
</evidence>
<comment type="caution">
    <text evidence="2">The sequence shown here is derived from an EMBL/GenBank/DDBJ whole genome shotgun (WGS) entry which is preliminary data.</text>
</comment>
<sequence length="168" mass="17144">MQIASSTESVARSAAMLMSATGQSTSGSAGNSAVPTALEVATKAAEETAVVVDALDAAVRAQRGEDRKVTYDRPKPSATKAEAAPAGTATLSAENRETAITVTEEGFAATASRSTLEVGPDGIYQSTAELTLARVETDDGVALVQSFSVSRSFVGSLAGFGRYADEFA</sequence>
<feature type="region of interest" description="Disordered" evidence="1">
    <location>
        <begin position="63"/>
        <end position="95"/>
    </location>
</feature>
<feature type="compositionally biased region" description="Basic and acidic residues" evidence="1">
    <location>
        <begin position="63"/>
        <end position="75"/>
    </location>
</feature>
<protein>
    <submittedName>
        <fullName evidence="2">Uncharacterized protein</fullName>
    </submittedName>
</protein>
<dbReference type="Proteomes" id="UP000631694">
    <property type="component" value="Unassembled WGS sequence"/>
</dbReference>